<evidence type="ECO:0000313" key="4">
    <source>
        <dbReference type="EMBL" id="SJZ92239.1"/>
    </source>
</evidence>
<dbReference type="GO" id="GO:0030428">
    <property type="term" value="C:cell septum"/>
    <property type="evidence" value="ECO:0007669"/>
    <property type="project" value="TreeGrafter"/>
</dbReference>
<dbReference type="GO" id="GO:0042834">
    <property type="term" value="F:peptidoglycan binding"/>
    <property type="evidence" value="ECO:0007669"/>
    <property type="project" value="InterPro"/>
</dbReference>
<evidence type="ECO:0000256" key="2">
    <source>
        <dbReference type="SAM" id="Phobius"/>
    </source>
</evidence>
<dbReference type="InterPro" id="IPR007730">
    <property type="entry name" value="SPOR-like_dom"/>
</dbReference>
<dbReference type="GO" id="GO:0032506">
    <property type="term" value="P:cytokinetic process"/>
    <property type="evidence" value="ECO:0007669"/>
    <property type="project" value="TreeGrafter"/>
</dbReference>
<dbReference type="RefSeq" id="WP_161947475.1">
    <property type="nucleotide sequence ID" value="NZ_FUWR01000010.1"/>
</dbReference>
<proteinExistence type="predicted"/>
<feature type="compositionally biased region" description="Low complexity" evidence="1">
    <location>
        <begin position="11"/>
        <end position="30"/>
    </location>
</feature>
<dbReference type="Pfam" id="PF05036">
    <property type="entry name" value="SPOR"/>
    <property type="match status" value="1"/>
</dbReference>
<dbReference type="InterPro" id="IPR052521">
    <property type="entry name" value="Cell_div_SPOR-domain"/>
</dbReference>
<feature type="region of interest" description="Disordered" evidence="1">
    <location>
        <begin position="68"/>
        <end position="115"/>
    </location>
</feature>
<sequence>MRIDYSEPRQSSGSSSSSISSSPRKTDSSSSSNLIFMCVLAGFIFFTGFGTGWFFSQKAAKKAFRAAMEQQSLESNPKDTKKQPDQPAPQPPQAAATPPAAIPSAGKPAQQAAPTGQVPLSFFESLPKGQKQTVLGSGINEKPKPAASPAPQPPQTPAAATKPSDTKAGNSGFLVQVAAFANVKEAENTKAKLAAKGYSASISETNLNDKGTWYRVRIGRHLDKEAASEIAGRVGSGAKVLPDQE</sequence>
<dbReference type="PROSITE" id="PS51724">
    <property type="entry name" value="SPOR"/>
    <property type="match status" value="1"/>
</dbReference>
<accession>A0A1T4PL93</accession>
<protein>
    <submittedName>
        <fullName evidence="4">Sporulation related domain-containing protein</fullName>
    </submittedName>
</protein>
<dbReference type="Proteomes" id="UP000190102">
    <property type="component" value="Unassembled WGS sequence"/>
</dbReference>
<evidence type="ECO:0000256" key="1">
    <source>
        <dbReference type="SAM" id="MobiDB-lite"/>
    </source>
</evidence>
<dbReference type="EMBL" id="FUWR01000010">
    <property type="protein sequence ID" value="SJZ92239.1"/>
    <property type="molecule type" value="Genomic_DNA"/>
</dbReference>
<feature type="region of interest" description="Disordered" evidence="1">
    <location>
        <begin position="133"/>
        <end position="169"/>
    </location>
</feature>
<name>A0A1T4PL93_9BACT</name>
<keyword evidence="2" id="KW-0472">Membrane</keyword>
<dbReference type="Gene3D" id="3.30.70.1070">
    <property type="entry name" value="Sporulation related repeat"/>
    <property type="match status" value="1"/>
</dbReference>
<feature type="compositionally biased region" description="Pro residues" evidence="1">
    <location>
        <begin position="146"/>
        <end position="156"/>
    </location>
</feature>
<feature type="region of interest" description="Disordered" evidence="1">
    <location>
        <begin position="1"/>
        <end position="30"/>
    </location>
</feature>
<keyword evidence="5" id="KW-1185">Reference proteome</keyword>
<feature type="transmembrane region" description="Helical" evidence="2">
    <location>
        <begin position="34"/>
        <end position="55"/>
    </location>
</feature>
<keyword evidence="2" id="KW-0812">Transmembrane</keyword>
<reference evidence="5" key="1">
    <citation type="submission" date="2017-02" db="EMBL/GenBank/DDBJ databases">
        <authorList>
            <person name="Varghese N."/>
            <person name="Submissions S."/>
        </authorList>
    </citation>
    <scope>NUCLEOTIDE SEQUENCE [LARGE SCALE GENOMIC DNA]</scope>
    <source>
        <strain evidence="5">ATCC BAA-34</strain>
    </source>
</reference>
<gene>
    <name evidence="4" type="ORF">SAMN02745119_02017</name>
</gene>
<dbReference type="PANTHER" id="PTHR38687">
    <property type="entry name" value="CELL DIVISION PROTEIN DEDD-RELATED"/>
    <property type="match status" value="1"/>
</dbReference>
<feature type="domain" description="SPOR" evidence="3">
    <location>
        <begin position="167"/>
        <end position="245"/>
    </location>
</feature>
<dbReference type="STRING" id="115783.SAMN02745119_02017"/>
<keyword evidence="2" id="KW-1133">Transmembrane helix</keyword>
<dbReference type="GO" id="GO:0032153">
    <property type="term" value="C:cell division site"/>
    <property type="evidence" value="ECO:0007669"/>
    <property type="project" value="TreeGrafter"/>
</dbReference>
<evidence type="ECO:0000313" key="5">
    <source>
        <dbReference type="Proteomes" id="UP000190102"/>
    </source>
</evidence>
<evidence type="ECO:0000259" key="3">
    <source>
        <dbReference type="PROSITE" id="PS51724"/>
    </source>
</evidence>
<organism evidence="4 5">
    <name type="scientific">Trichlorobacter thiogenes</name>
    <dbReference type="NCBI Taxonomy" id="115783"/>
    <lineage>
        <taxon>Bacteria</taxon>
        <taxon>Pseudomonadati</taxon>
        <taxon>Thermodesulfobacteriota</taxon>
        <taxon>Desulfuromonadia</taxon>
        <taxon>Geobacterales</taxon>
        <taxon>Geobacteraceae</taxon>
        <taxon>Trichlorobacter</taxon>
    </lineage>
</organism>
<dbReference type="SUPFAM" id="SSF110997">
    <property type="entry name" value="Sporulation related repeat"/>
    <property type="match status" value="1"/>
</dbReference>
<dbReference type="AlphaFoldDB" id="A0A1T4PL93"/>
<dbReference type="InterPro" id="IPR036680">
    <property type="entry name" value="SPOR-like_sf"/>
</dbReference>
<dbReference type="PANTHER" id="PTHR38687:SF1">
    <property type="entry name" value="CELL DIVISION PROTEIN DEDD"/>
    <property type="match status" value="1"/>
</dbReference>